<dbReference type="PANTHER" id="PTHR43591">
    <property type="entry name" value="METHYLTRANSFERASE"/>
    <property type="match status" value="1"/>
</dbReference>
<keyword evidence="3" id="KW-0808">Transferase</keyword>
<dbReference type="AlphaFoldDB" id="A0A4V2VD79"/>
<feature type="domain" description="Methyltransferase type 11" evidence="1">
    <location>
        <begin position="115"/>
        <end position="209"/>
    </location>
</feature>
<dbReference type="EMBL" id="SMBK01000025">
    <property type="protein sequence ID" value="TCU31705.1"/>
    <property type="molecule type" value="Genomic_DNA"/>
</dbReference>
<accession>A0A4V2VD79</accession>
<protein>
    <submittedName>
        <fullName evidence="3">Methyltransferase family protein</fullName>
    </submittedName>
</protein>
<proteinExistence type="predicted"/>
<dbReference type="Proteomes" id="UP000295507">
    <property type="component" value="Unassembled WGS sequence"/>
</dbReference>
<evidence type="ECO:0000313" key="2">
    <source>
        <dbReference type="EMBL" id="TCU17622.1"/>
    </source>
</evidence>
<dbReference type="Gene3D" id="3.40.50.150">
    <property type="entry name" value="Vaccinia Virus protein VP39"/>
    <property type="match status" value="1"/>
</dbReference>
<evidence type="ECO:0000313" key="4">
    <source>
        <dbReference type="Proteomes" id="UP000295507"/>
    </source>
</evidence>
<reference evidence="4 5" key="1">
    <citation type="submission" date="2019-03" db="EMBL/GenBank/DDBJ databases">
        <title>Genomic Encyclopedia of Type Strains, Phase IV (KMG-V): Genome sequencing to study the core and pangenomes of soil and plant-associated prokaryotes.</title>
        <authorList>
            <person name="Whitman W."/>
        </authorList>
    </citation>
    <scope>NUCLEOTIDE SEQUENCE [LARGE SCALE GENOMIC DNA]</scope>
    <source>
        <strain evidence="2 5">Gr42</strain>
        <strain evidence="3 4">IE4868</strain>
    </source>
</reference>
<keyword evidence="3" id="KW-0489">Methyltransferase</keyword>
<dbReference type="InterPro" id="IPR029063">
    <property type="entry name" value="SAM-dependent_MTases_sf"/>
</dbReference>
<evidence type="ECO:0000313" key="3">
    <source>
        <dbReference type="EMBL" id="TCU31705.1"/>
    </source>
</evidence>
<dbReference type="Proteomes" id="UP000295547">
    <property type="component" value="Unassembled WGS sequence"/>
</dbReference>
<evidence type="ECO:0000313" key="5">
    <source>
        <dbReference type="Proteomes" id="UP000295547"/>
    </source>
</evidence>
<evidence type="ECO:0000259" key="1">
    <source>
        <dbReference type="Pfam" id="PF08241"/>
    </source>
</evidence>
<organism evidence="3 4">
    <name type="scientific">Rhizobium azibense</name>
    <dbReference type="NCBI Taxonomy" id="1136135"/>
    <lineage>
        <taxon>Bacteria</taxon>
        <taxon>Pseudomonadati</taxon>
        <taxon>Pseudomonadota</taxon>
        <taxon>Alphaproteobacteria</taxon>
        <taxon>Hyphomicrobiales</taxon>
        <taxon>Rhizobiaceae</taxon>
        <taxon>Rhizobium/Agrobacterium group</taxon>
        <taxon>Rhizobium</taxon>
    </lineage>
</organism>
<dbReference type="InterPro" id="IPR013216">
    <property type="entry name" value="Methyltransf_11"/>
</dbReference>
<dbReference type="SUPFAM" id="SSF53335">
    <property type="entry name" value="S-adenosyl-L-methionine-dependent methyltransferases"/>
    <property type="match status" value="1"/>
</dbReference>
<dbReference type="CDD" id="cd02440">
    <property type="entry name" value="AdoMet_MTases"/>
    <property type="match status" value="1"/>
</dbReference>
<gene>
    <name evidence="3" type="ORF">EV129_12570</name>
    <name evidence="2" type="ORF">EV130_11670</name>
</gene>
<sequence>MSPPPAYGASRVEFEAIAATKVGYTLSNGERASGRGLYPKARGGTIWRTSVNDRLAPCYMLGYDLPFLWLMELSMSSSFNVHNAAGYEQLMGRWSQKLASPFIAFAGLSDGEKILDVGCGTGSLTFALAKAADLSEIAAIDYSPVFVEEATRRNTDARIKIRQADACSLPFEDGKFDRVLALLVLHFVPEAGRAISEMARVARPGGVVAAAVWDHVGGMPGMRMMVDTVAALGETGRQLRNRYCFQPMMQPGEMKRTFVEQGLLEVTETQLMIRMEYQNFNDYWAPIAAGEGPLGKYVAALDAAERARIDAAVRDAYEAGRSDGPRSFANVAWACRGIVP</sequence>
<keyword evidence="5" id="KW-1185">Reference proteome</keyword>
<comment type="caution">
    <text evidence="3">The sequence shown here is derived from an EMBL/GenBank/DDBJ whole genome shotgun (WGS) entry which is preliminary data.</text>
</comment>
<name>A0A4V2VD79_9HYPH</name>
<dbReference type="Pfam" id="PF08241">
    <property type="entry name" value="Methyltransf_11"/>
    <property type="match status" value="1"/>
</dbReference>
<dbReference type="GO" id="GO:0008757">
    <property type="term" value="F:S-adenosylmethionine-dependent methyltransferase activity"/>
    <property type="evidence" value="ECO:0007669"/>
    <property type="project" value="InterPro"/>
</dbReference>
<dbReference type="EMBL" id="SMBJ01000016">
    <property type="protein sequence ID" value="TCU17622.1"/>
    <property type="molecule type" value="Genomic_DNA"/>
</dbReference>
<dbReference type="GO" id="GO:0032259">
    <property type="term" value="P:methylation"/>
    <property type="evidence" value="ECO:0007669"/>
    <property type="project" value="UniProtKB-KW"/>
</dbReference>